<keyword evidence="2" id="KW-1185">Reference proteome</keyword>
<accession>A0A5B8UE04</accession>
<dbReference type="EMBL" id="CP042433">
    <property type="protein sequence ID" value="QEC54652.1"/>
    <property type="molecule type" value="Genomic_DNA"/>
</dbReference>
<dbReference type="PANTHER" id="PTHR43861">
    <property type="entry name" value="TRANS-ACONITATE 2-METHYLTRANSFERASE-RELATED"/>
    <property type="match status" value="1"/>
</dbReference>
<dbReference type="AlphaFoldDB" id="A0A5B8UE04"/>
<dbReference type="PANTHER" id="PTHR43861:SF6">
    <property type="entry name" value="METHYLTRANSFERASE TYPE 11"/>
    <property type="match status" value="1"/>
</dbReference>
<dbReference type="Gene3D" id="3.40.50.150">
    <property type="entry name" value="Vaccinia Virus protein VP39"/>
    <property type="match status" value="1"/>
</dbReference>
<proteinExistence type="predicted"/>
<dbReference type="OrthoDB" id="2370471at2"/>
<sequence length="296" mass="33572">MSRIHYTHCPVCNSTKINPLLTVKDYSVSNEDFVIWQCADCTLRFTQDVPDEDSIGPYYASQDYISHSNTDKGLLNKLYQRVRKFTLEQKAKLVIENTKSTGSILDVGAGIGAFLSVMKEKGWQAKGIEPDEGARKNAEQLFHLKLEEPSVLFQLAPKGYDAVTLWHVLEHVHDLHNYVEQLKNLLTGEGKIFIAVPNYTSGDAEAYRRYWAAYDVPRHLYHFTPKAIEKLVSLHGLKLVAKKPMWFDAFYISLLSSKYRNGKTSWAGAGWNGLRSNLSAFANKDKCSSIIYIISK</sequence>
<protein>
    <submittedName>
        <fullName evidence="1">Class I SAM-dependent methyltransferase</fullName>
    </submittedName>
</protein>
<evidence type="ECO:0000313" key="2">
    <source>
        <dbReference type="Proteomes" id="UP000321204"/>
    </source>
</evidence>
<organism evidence="1 2">
    <name type="scientific">Flavisolibacter ginsenosidimutans</name>
    <dbReference type="NCBI Taxonomy" id="661481"/>
    <lineage>
        <taxon>Bacteria</taxon>
        <taxon>Pseudomonadati</taxon>
        <taxon>Bacteroidota</taxon>
        <taxon>Chitinophagia</taxon>
        <taxon>Chitinophagales</taxon>
        <taxon>Chitinophagaceae</taxon>
        <taxon>Flavisolibacter</taxon>
    </lineage>
</organism>
<dbReference type="Proteomes" id="UP000321204">
    <property type="component" value="Chromosome"/>
</dbReference>
<dbReference type="Pfam" id="PF13489">
    <property type="entry name" value="Methyltransf_23"/>
    <property type="match status" value="1"/>
</dbReference>
<dbReference type="KEGG" id="fgg:FSB75_01630"/>
<keyword evidence="1" id="KW-0489">Methyltransferase</keyword>
<dbReference type="CDD" id="cd02440">
    <property type="entry name" value="AdoMet_MTases"/>
    <property type="match status" value="1"/>
</dbReference>
<reference evidence="1 2" key="1">
    <citation type="journal article" date="2015" name="Int. J. Syst. Evol. Microbiol.">
        <title>Flavisolibacter ginsenosidimutans sp. nov., with ginsenoside-converting activity isolated from soil used for cultivating ginseng.</title>
        <authorList>
            <person name="Zhao Y."/>
            <person name="Liu Q."/>
            <person name="Kang M.S."/>
            <person name="Jin F."/>
            <person name="Yu H."/>
            <person name="Im W.T."/>
        </authorList>
    </citation>
    <scope>NUCLEOTIDE SEQUENCE [LARGE SCALE GENOMIC DNA]</scope>
    <source>
        <strain evidence="1 2">Gsoil 636</strain>
    </source>
</reference>
<evidence type="ECO:0000313" key="1">
    <source>
        <dbReference type="EMBL" id="QEC54652.1"/>
    </source>
</evidence>
<dbReference type="GO" id="GO:0008168">
    <property type="term" value="F:methyltransferase activity"/>
    <property type="evidence" value="ECO:0007669"/>
    <property type="project" value="UniProtKB-KW"/>
</dbReference>
<name>A0A5B8UE04_9BACT</name>
<dbReference type="InterPro" id="IPR029063">
    <property type="entry name" value="SAM-dependent_MTases_sf"/>
</dbReference>
<gene>
    <name evidence="1" type="ORF">FSB75_01630</name>
</gene>
<dbReference type="SUPFAM" id="SSF53335">
    <property type="entry name" value="S-adenosyl-L-methionine-dependent methyltransferases"/>
    <property type="match status" value="1"/>
</dbReference>
<keyword evidence="1" id="KW-0808">Transferase</keyword>
<dbReference type="RefSeq" id="WP_146781768.1">
    <property type="nucleotide sequence ID" value="NZ_BAABIO010000006.1"/>
</dbReference>
<dbReference type="GO" id="GO:0032259">
    <property type="term" value="P:methylation"/>
    <property type="evidence" value="ECO:0007669"/>
    <property type="project" value="UniProtKB-KW"/>
</dbReference>